<dbReference type="GeneID" id="116200516"/>
<evidence type="ECO:0000313" key="8">
    <source>
        <dbReference type="Proteomes" id="UP000197138"/>
    </source>
</evidence>
<dbReference type="GO" id="GO:0003677">
    <property type="term" value="F:DNA binding"/>
    <property type="evidence" value="ECO:0007669"/>
    <property type="project" value="TreeGrafter"/>
</dbReference>
<evidence type="ECO:0000256" key="4">
    <source>
        <dbReference type="ARBA" id="ARBA00023242"/>
    </source>
</evidence>
<dbReference type="PANTHER" id="PTHR33305:SF11">
    <property type="entry name" value="PROTEIN ETHYLENE INSENSITIVE 3"/>
    <property type="match status" value="1"/>
</dbReference>
<reference evidence="6" key="2">
    <citation type="submission" date="2017-06" db="EMBL/GenBank/DDBJ databases">
        <title>The pomegranate genome and the genomics of punicalagin biosynthesis.</title>
        <authorList>
            <person name="Xu C."/>
        </authorList>
    </citation>
    <scope>NUCLEOTIDE SEQUENCE [LARGE SCALE GENOMIC DNA]</scope>
    <source>
        <tissue evidence="6">Fresh leaf</tissue>
    </source>
</reference>
<name>A0A218XHF4_PUNGR</name>
<evidence type="ECO:0000256" key="3">
    <source>
        <dbReference type="ARBA" id="ARBA00022745"/>
    </source>
</evidence>
<dbReference type="InterPro" id="IPR047091">
    <property type="entry name" value="EIN3-like_DNA-bd"/>
</dbReference>
<evidence type="ECO:0000313" key="6">
    <source>
        <dbReference type="EMBL" id="OWM84156.1"/>
    </source>
</evidence>
<dbReference type="Proteomes" id="UP000233551">
    <property type="component" value="Unassembled WGS sequence"/>
</dbReference>
<protein>
    <recommendedName>
        <fullName evidence="5">Ethylene insensitive 3-like DNA-binding domain-containing protein</fullName>
    </recommendedName>
</protein>
<comment type="caution">
    <text evidence="6">The sequence shown here is derived from an EMBL/GenBank/DDBJ whole genome shotgun (WGS) entry which is preliminary data.</text>
</comment>
<evidence type="ECO:0000256" key="1">
    <source>
        <dbReference type="ARBA" id="ARBA00004123"/>
    </source>
</evidence>
<gene>
    <name evidence="6" type="ORF">CDL15_Pgr028148</name>
    <name evidence="7" type="ORF">CRG98_024672</name>
</gene>
<dbReference type="SUPFAM" id="SSF116768">
    <property type="entry name" value="DNA-binding domain of EIN3-like"/>
    <property type="match status" value="1"/>
</dbReference>
<dbReference type="EMBL" id="PGOL01001744">
    <property type="protein sequence ID" value="PKI54939.1"/>
    <property type="molecule type" value="Genomic_DNA"/>
</dbReference>
<dbReference type="AlphaFoldDB" id="A0A218XHF4"/>
<accession>A0A218XHF4</accession>
<dbReference type="EMBL" id="MTKT01001774">
    <property type="protein sequence ID" value="OWM84156.1"/>
    <property type="molecule type" value="Genomic_DNA"/>
</dbReference>
<dbReference type="GO" id="GO:0005634">
    <property type="term" value="C:nucleus"/>
    <property type="evidence" value="ECO:0007669"/>
    <property type="project" value="UniProtKB-SubCell"/>
</dbReference>
<evidence type="ECO:0000259" key="5">
    <source>
        <dbReference type="Pfam" id="PF04873"/>
    </source>
</evidence>
<reference evidence="8" key="1">
    <citation type="journal article" date="2017" name="Plant J.">
        <title>The pomegranate (Punica granatum L.) genome and the genomics of punicalagin biosynthesis.</title>
        <authorList>
            <person name="Qin G."/>
            <person name="Xu C."/>
            <person name="Ming R."/>
            <person name="Tang H."/>
            <person name="Guyot R."/>
            <person name="Kramer E.M."/>
            <person name="Hu Y."/>
            <person name="Yi X."/>
            <person name="Qi Y."/>
            <person name="Xu X."/>
            <person name="Gao Z."/>
            <person name="Pan H."/>
            <person name="Jian J."/>
            <person name="Tian Y."/>
            <person name="Yue Z."/>
            <person name="Xu Y."/>
        </authorList>
    </citation>
    <scope>NUCLEOTIDE SEQUENCE [LARGE SCALE GENOMIC DNA]</scope>
    <source>
        <strain evidence="8">cv. Dabenzi</strain>
    </source>
</reference>
<dbReference type="GO" id="GO:0003700">
    <property type="term" value="F:DNA-binding transcription factor activity"/>
    <property type="evidence" value="ECO:0007669"/>
    <property type="project" value="InterPro"/>
</dbReference>
<dbReference type="Pfam" id="PF04873">
    <property type="entry name" value="EIN3_DNA-bd"/>
    <property type="match status" value="1"/>
</dbReference>
<dbReference type="Gene3D" id="1.10.3180.10">
    <property type="entry name" value="DNA-binding domain of EIN3-like"/>
    <property type="match status" value="1"/>
</dbReference>
<evidence type="ECO:0000256" key="2">
    <source>
        <dbReference type="ARBA" id="ARBA00009416"/>
    </source>
</evidence>
<reference evidence="7 9" key="3">
    <citation type="submission" date="2017-11" db="EMBL/GenBank/DDBJ databases">
        <title>De-novo sequencing of pomegranate (Punica granatum L.) genome.</title>
        <authorList>
            <person name="Akparov Z."/>
            <person name="Amiraslanov A."/>
            <person name="Hajiyeva S."/>
            <person name="Abbasov M."/>
            <person name="Kaur K."/>
            <person name="Hamwieh A."/>
            <person name="Solovyev V."/>
            <person name="Salamov A."/>
            <person name="Braich B."/>
            <person name="Kosarev P."/>
            <person name="Mahmoud A."/>
            <person name="Hajiyev E."/>
            <person name="Babayeva S."/>
            <person name="Izzatullayeva V."/>
            <person name="Mammadov A."/>
            <person name="Mammadov A."/>
            <person name="Sharifova S."/>
            <person name="Ojaghi J."/>
            <person name="Eynullazada K."/>
            <person name="Bayramov B."/>
            <person name="Abdulazimova A."/>
            <person name="Shahmuradov I."/>
        </authorList>
    </citation>
    <scope>NUCLEOTIDE SEQUENCE [LARGE SCALE GENOMIC DNA]</scope>
    <source>
        <strain evidence="7">AG2017</strain>
        <strain evidence="9">cv. AG2017</strain>
        <tissue evidence="7">Leaf</tissue>
    </source>
</reference>
<dbReference type="PANTHER" id="PTHR33305">
    <property type="entry name" value="ETHYLENE INSENSITIVE 3-LIKE 2 PROTEIN"/>
    <property type="match status" value="1"/>
</dbReference>
<keyword evidence="9" id="KW-1185">Reference proteome</keyword>
<dbReference type="InterPro" id="IPR023278">
    <property type="entry name" value="Ethylene_insens-like_DNA-bd"/>
</dbReference>
<dbReference type="InterPro" id="IPR006957">
    <property type="entry name" value="EIN3"/>
</dbReference>
<dbReference type="OrthoDB" id="2017676at2759"/>
<dbReference type="GO" id="GO:0009873">
    <property type="term" value="P:ethylene-activated signaling pathway"/>
    <property type="evidence" value="ECO:0007669"/>
    <property type="project" value="UniProtKB-KW"/>
</dbReference>
<feature type="domain" description="Ethylene insensitive 3-like DNA-binding" evidence="5">
    <location>
        <begin position="43"/>
        <end position="117"/>
    </location>
</feature>
<comment type="similarity">
    <text evidence="2">Belongs to the EIN3 family.</text>
</comment>
<evidence type="ECO:0000313" key="9">
    <source>
        <dbReference type="Proteomes" id="UP000233551"/>
    </source>
</evidence>
<proteinExistence type="inferred from homology"/>
<sequence>MTPNEEEIDVDELQRRMRRDKMCLKRIKQHNKGKEGIESAKQRQVRFDRNGLAAIAKYQADHCIPGKHEGSNSIGPALHTLQELQDTTPGSLLSALMQQCDPTQRRFPREKGVPPLW</sequence>
<keyword evidence="4" id="KW-0539">Nucleus</keyword>
<keyword evidence="3" id="KW-0936">Ethylene signaling pathway</keyword>
<organism evidence="6 8">
    <name type="scientific">Punica granatum</name>
    <name type="common">Pomegranate</name>
    <dbReference type="NCBI Taxonomy" id="22663"/>
    <lineage>
        <taxon>Eukaryota</taxon>
        <taxon>Viridiplantae</taxon>
        <taxon>Streptophyta</taxon>
        <taxon>Embryophyta</taxon>
        <taxon>Tracheophyta</taxon>
        <taxon>Spermatophyta</taxon>
        <taxon>Magnoliopsida</taxon>
        <taxon>eudicotyledons</taxon>
        <taxon>Gunneridae</taxon>
        <taxon>Pentapetalae</taxon>
        <taxon>rosids</taxon>
        <taxon>malvids</taxon>
        <taxon>Myrtales</taxon>
        <taxon>Lythraceae</taxon>
        <taxon>Punica</taxon>
    </lineage>
</organism>
<dbReference type="STRING" id="22663.A0A218XHF4"/>
<comment type="subcellular location">
    <subcellularLocation>
        <location evidence="1">Nucleus</location>
    </subcellularLocation>
</comment>
<dbReference type="Proteomes" id="UP000197138">
    <property type="component" value="Unassembled WGS sequence"/>
</dbReference>
<evidence type="ECO:0000313" key="7">
    <source>
        <dbReference type="EMBL" id="PKI54939.1"/>
    </source>
</evidence>